<keyword evidence="1" id="KW-0378">Hydrolase</keyword>
<gene>
    <name evidence="1" type="ORF">P3W85_01750</name>
</gene>
<name>A0ABT6AGY6_9BURK</name>
<dbReference type="InterPro" id="IPR029058">
    <property type="entry name" value="AB_hydrolase_fold"/>
</dbReference>
<accession>A0ABT6AGY6</accession>
<dbReference type="EMBL" id="JARJLM010000025">
    <property type="protein sequence ID" value="MDF3831688.1"/>
    <property type="molecule type" value="Genomic_DNA"/>
</dbReference>
<dbReference type="GO" id="GO:0016787">
    <property type="term" value="F:hydrolase activity"/>
    <property type="evidence" value="ECO:0007669"/>
    <property type="project" value="UniProtKB-KW"/>
</dbReference>
<evidence type="ECO:0000313" key="2">
    <source>
        <dbReference type="Proteomes" id="UP001216674"/>
    </source>
</evidence>
<keyword evidence="2" id="KW-1185">Reference proteome</keyword>
<sequence length="62" mass="6846">TLVISSKTDRLVDPACSARLAAAWSVPHRRHPWAGHDLPHDDPAWLAATVAHWLQTAGMARR</sequence>
<dbReference type="SUPFAM" id="SSF53474">
    <property type="entry name" value="alpha/beta-Hydrolases"/>
    <property type="match status" value="1"/>
</dbReference>
<dbReference type="RefSeq" id="WP_430869472.1">
    <property type="nucleotide sequence ID" value="NZ_JARJLM010000025.1"/>
</dbReference>
<feature type="non-terminal residue" evidence="1">
    <location>
        <position position="1"/>
    </location>
</feature>
<protein>
    <submittedName>
        <fullName evidence="1">Alpha/beta hydrolase</fullName>
    </submittedName>
</protein>
<reference evidence="1 2" key="1">
    <citation type="submission" date="2023-03" db="EMBL/GenBank/DDBJ databases">
        <title>Draft assemblies of triclosan tolerant bacteria isolated from returned activated sludge.</title>
        <authorList>
            <person name="Van Hamelsveld S."/>
        </authorList>
    </citation>
    <scope>NUCLEOTIDE SEQUENCE [LARGE SCALE GENOMIC DNA]</scope>
    <source>
        <strain evidence="1 2">GW210010_S58</strain>
    </source>
</reference>
<dbReference type="Gene3D" id="3.40.50.1820">
    <property type="entry name" value="alpha/beta hydrolase"/>
    <property type="match status" value="1"/>
</dbReference>
<evidence type="ECO:0000313" key="1">
    <source>
        <dbReference type="EMBL" id="MDF3831688.1"/>
    </source>
</evidence>
<comment type="caution">
    <text evidence="1">The sequence shown here is derived from an EMBL/GenBank/DDBJ whole genome shotgun (WGS) entry which is preliminary data.</text>
</comment>
<organism evidence="1 2">
    <name type="scientific">Cupriavidus basilensis</name>
    <dbReference type="NCBI Taxonomy" id="68895"/>
    <lineage>
        <taxon>Bacteria</taxon>
        <taxon>Pseudomonadati</taxon>
        <taxon>Pseudomonadota</taxon>
        <taxon>Betaproteobacteria</taxon>
        <taxon>Burkholderiales</taxon>
        <taxon>Burkholderiaceae</taxon>
        <taxon>Cupriavidus</taxon>
    </lineage>
</organism>
<dbReference type="Proteomes" id="UP001216674">
    <property type="component" value="Unassembled WGS sequence"/>
</dbReference>
<proteinExistence type="predicted"/>